<feature type="transmembrane region" description="Helical" evidence="1">
    <location>
        <begin position="31"/>
        <end position="56"/>
    </location>
</feature>
<feature type="transmembrane region" description="Helical" evidence="1">
    <location>
        <begin position="92"/>
        <end position="110"/>
    </location>
</feature>
<keyword evidence="1" id="KW-0812">Transmembrane</keyword>
<evidence type="ECO:0000256" key="1">
    <source>
        <dbReference type="SAM" id="Phobius"/>
    </source>
</evidence>
<comment type="caution">
    <text evidence="2">The sequence shown here is derived from an EMBL/GenBank/DDBJ whole genome shotgun (WGS) entry which is preliminary data.</text>
</comment>
<dbReference type="STRING" id="1703345.A3860_20050"/>
<dbReference type="EMBL" id="LVYD01000042">
    <property type="protein sequence ID" value="OQP64271.1"/>
    <property type="molecule type" value="Genomic_DNA"/>
</dbReference>
<protein>
    <submittedName>
        <fullName evidence="2">Uncharacterized protein</fullName>
    </submittedName>
</protein>
<organism evidence="2 3">
    <name type="scientific">Niastella vici</name>
    <dbReference type="NCBI Taxonomy" id="1703345"/>
    <lineage>
        <taxon>Bacteria</taxon>
        <taxon>Pseudomonadati</taxon>
        <taxon>Bacteroidota</taxon>
        <taxon>Chitinophagia</taxon>
        <taxon>Chitinophagales</taxon>
        <taxon>Chitinophagaceae</taxon>
        <taxon>Niastella</taxon>
    </lineage>
</organism>
<dbReference type="RefSeq" id="WP_081146887.1">
    <property type="nucleotide sequence ID" value="NZ_LVYD01000042.1"/>
</dbReference>
<dbReference type="AlphaFoldDB" id="A0A1V9G0X8"/>
<keyword evidence="1" id="KW-1133">Transmembrane helix</keyword>
<evidence type="ECO:0000313" key="2">
    <source>
        <dbReference type="EMBL" id="OQP64271.1"/>
    </source>
</evidence>
<reference evidence="2 3" key="1">
    <citation type="submission" date="2016-03" db="EMBL/GenBank/DDBJ databases">
        <title>Niastella vici sp. nov., isolated from farmland soil.</title>
        <authorList>
            <person name="Chen L."/>
            <person name="Wang D."/>
            <person name="Yang S."/>
            <person name="Wang G."/>
        </authorList>
    </citation>
    <scope>NUCLEOTIDE SEQUENCE [LARGE SCALE GENOMIC DNA]</scope>
    <source>
        <strain evidence="2 3">DJ57</strain>
    </source>
</reference>
<proteinExistence type="predicted"/>
<keyword evidence="3" id="KW-1185">Reference proteome</keyword>
<sequence>MKKVFSIIGIIVTPCLAHAQGGLLPEINMEVFRICSSIVAVGLFMLFILAIMKYVINYKLKNRIVDKGVPESVAASILQTNTKENLNSNIKWFAILTGIGTGLTIVYYTLPLHIHSLAIMAFSIGISFLGYYLFLKKFGGK</sequence>
<dbReference type="OrthoDB" id="674806at2"/>
<feature type="transmembrane region" description="Helical" evidence="1">
    <location>
        <begin position="116"/>
        <end position="135"/>
    </location>
</feature>
<accession>A0A1V9G0X8</accession>
<name>A0A1V9G0X8_9BACT</name>
<keyword evidence="1" id="KW-0472">Membrane</keyword>
<gene>
    <name evidence="2" type="ORF">A3860_20050</name>
</gene>
<evidence type="ECO:0000313" key="3">
    <source>
        <dbReference type="Proteomes" id="UP000192796"/>
    </source>
</evidence>
<dbReference type="Proteomes" id="UP000192796">
    <property type="component" value="Unassembled WGS sequence"/>
</dbReference>